<protein>
    <submittedName>
        <fullName evidence="1">Uncharacterized protein</fullName>
    </submittedName>
</protein>
<name>A0AAN9E1H7_CROPI</name>
<comment type="caution">
    <text evidence="1">The sequence shown here is derived from an EMBL/GenBank/DDBJ whole genome shotgun (WGS) entry which is preliminary data.</text>
</comment>
<dbReference type="EMBL" id="JAYWIO010000008">
    <property type="protein sequence ID" value="KAK7244445.1"/>
    <property type="molecule type" value="Genomic_DNA"/>
</dbReference>
<organism evidence="1 2">
    <name type="scientific">Crotalaria pallida</name>
    <name type="common">Smooth rattlebox</name>
    <name type="synonym">Crotalaria striata</name>
    <dbReference type="NCBI Taxonomy" id="3830"/>
    <lineage>
        <taxon>Eukaryota</taxon>
        <taxon>Viridiplantae</taxon>
        <taxon>Streptophyta</taxon>
        <taxon>Embryophyta</taxon>
        <taxon>Tracheophyta</taxon>
        <taxon>Spermatophyta</taxon>
        <taxon>Magnoliopsida</taxon>
        <taxon>eudicotyledons</taxon>
        <taxon>Gunneridae</taxon>
        <taxon>Pentapetalae</taxon>
        <taxon>rosids</taxon>
        <taxon>fabids</taxon>
        <taxon>Fabales</taxon>
        <taxon>Fabaceae</taxon>
        <taxon>Papilionoideae</taxon>
        <taxon>50 kb inversion clade</taxon>
        <taxon>genistoids sensu lato</taxon>
        <taxon>core genistoids</taxon>
        <taxon>Crotalarieae</taxon>
        <taxon>Crotalaria</taxon>
    </lineage>
</organism>
<dbReference type="AlphaFoldDB" id="A0AAN9E1H7"/>
<evidence type="ECO:0000313" key="2">
    <source>
        <dbReference type="Proteomes" id="UP001372338"/>
    </source>
</evidence>
<dbReference type="Proteomes" id="UP001372338">
    <property type="component" value="Unassembled WGS sequence"/>
</dbReference>
<evidence type="ECO:0000313" key="1">
    <source>
        <dbReference type="EMBL" id="KAK7244445.1"/>
    </source>
</evidence>
<keyword evidence="2" id="KW-1185">Reference proteome</keyword>
<gene>
    <name evidence="1" type="ORF">RIF29_39267</name>
</gene>
<accession>A0AAN9E1H7</accession>
<reference evidence="1 2" key="1">
    <citation type="submission" date="2024-01" db="EMBL/GenBank/DDBJ databases">
        <title>The genomes of 5 underutilized Papilionoideae crops provide insights into root nodulation and disease resistanc.</title>
        <authorList>
            <person name="Yuan L."/>
        </authorList>
    </citation>
    <scope>NUCLEOTIDE SEQUENCE [LARGE SCALE GENOMIC DNA]</scope>
    <source>
        <strain evidence="1">ZHUSHIDOU_FW_LH</strain>
        <tissue evidence="1">Leaf</tissue>
    </source>
</reference>
<sequence length="169" mass="18599">MSHCIVTCIHAMEFASPFFILIIEDKTPLLPNTTSFGVFIPFARKIIAKVLVSLELKDTVVRAYRTDPVQLQQDSITSASMVQTAEVVLLPPQGVQDGKRLSSEVPHQMHKLLERVAGCIKEKAYYNSNILTWTGSMGDQEGSWPRPVTSIALTKGAGLRSTQVVEPTS</sequence>
<proteinExistence type="predicted"/>